<protein>
    <recommendedName>
        <fullName evidence="3">TIR domain-containing protein</fullName>
    </recommendedName>
</protein>
<dbReference type="SUPFAM" id="SSF52200">
    <property type="entry name" value="Toll/Interleukin receptor TIR domain"/>
    <property type="match status" value="1"/>
</dbReference>
<proteinExistence type="predicted"/>
<dbReference type="GO" id="GO:0007165">
    <property type="term" value="P:signal transduction"/>
    <property type="evidence" value="ECO:0007669"/>
    <property type="project" value="InterPro"/>
</dbReference>
<keyword evidence="5" id="KW-1185">Reference proteome</keyword>
<keyword evidence="2" id="KW-0732">Signal</keyword>
<comment type="caution">
    <text evidence="4">The sequence shown here is derived from an EMBL/GenBank/DDBJ whole genome shotgun (WGS) entry which is preliminary data.</text>
</comment>
<dbReference type="AlphaFoldDB" id="A0AAE0E4W9"/>
<dbReference type="Pfam" id="PF01582">
    <property type="entry name" value="TIR"/>
    <property type="match status" value="1"/>
</dbReference>
<dbReference type="PANTHER" id="PTHR32009">
    <property type="entry name" value="TMV RESISTANCE PROTEIN N-LIKE"/>
    <property type="match status" value="1"/>
</dbReference>
<organism evidence="4 5">
    <name type="scientific">Dipteronia sinensis</name>
    <dbReference type="NCBI Taxonomy" id="43782"/>
    <lineage>
        <taxon>Eukaryota</taxon>
        <taxon>Viridiplantae</taxon>
        <taxon>Streptophyta</taxon>
        <taxon>Embryophyta</taxon>
        <taxon>Tracheophyta</taxon>
        <taxon>Spermatophyta</taxon>
        <taxon>Magnoliopsida</taxon>
        <taxon>eudicotyledons</taxon>
        <taxon>Gunneridae</taxon>
        <taxon>Pentapetalae</taxon>
        <taxon>rosids</taxon>
        <taxon>malvids</taxon>
        <taxon>Sapindales</taxon>
        <taxon>Sapindaceae</taxon>
        <taxon>Hippocastanoideae</taxon>
        <taxon>Acereae</taxon>
        <taxon>Dipteronia</taxon>
    </lineage>
</organism>
<reference evidence="4" key="1">
    <citation type="journal article" date="2023" name="Plant J.">
        <title>Genome sequences and population genomics provide insights into the demographic history, inbreeding, and mutation load of two 'living fossil' tree species of Dipteronia.</title>
        <authorList>
            <person name="Feng Y."/>
            <person name="Comes H.P."/>
            <person name="Chen J."/>
            <person name="Zhu S."/>
            <person name="Lu R."/>
            <person name="Zhang X."/>
            <person name="Li P."/>
            <person name="Qiu J."/>
            <person name="Olsen K.M."/>
            <person name="Qiu Y."/>
        </authorList>
    </citation>
    <scope>NUCLEOTIDE SEQUENCE</scope>
    <source>
        <strain evidence="4">NBL</strain>
    </source>
</reference>
<dbReference type="InterPro" id="IPR000157">
    <property type="entry name" value="TIR_dom"/>
</dbReference>
<accession>A0AAE0E4W9</accession>
<evidence type="ECO:0000313" key="4">
    <source>
        <dbReference type="EMBL" id="KAK3210605.1"/>
    </source>
</evidence>
<sequence>MVLFLFLNSIGVGGAEKKKICSFIGVTCFRGEDTRNNFTSYLYAALCRSKIETFIDNYEVRKGYEISSTFSNAI</sequence>
<dbReference type="InterPro" id="IPR035897">
    <property type="entry name" value="Toll_tir_struct_dom_sf"/>
</dbReference>
<name>A0AAE0E4W9_9ROSI</name>
<keyword evidence="1" id="KW-0520">NAD</keyword>
<dbReference type="Gene3D" id="3.40.50.10140">
    <property type="entry name" value="Toll/interleukin-1 receptor homology (TIR) domain"/>
    <property type="match status" value="1"/>
</dbReference>
<evidence type="ECO:0000259" key="3">
    <source>
        <dbReference type="Pfam" id="PF01582"/>
    </source>
</evidence>
<feature type="domain" description="TIR" evidence="3">
    <location>
        <begin position="23"/>
        <end position="74"/>
    </location>
</feature>
<gene>
    <name evidence="4" type="ORF">Dsin_015311</name>
</gene>
<evidence type="ECO:0000313" key="5">
    <source>
        <dbReference type="Proteomes" id="UP001281410"/>
    </source>
</evidence>
<dbReference type="EMBL" id="JANJYJ010000005">
    <property type="protein sequence ID" value="KAK3210605.1"/>
    <property type="molecule type" value="Genomic_DNA"/>
</dbReference>
<feature type="chain" id="PRO_5041994651" description="TIR domain-containing protein" evidence="2">
    <location>
        <begin position="16"/>
        <end position="74"/>
    </location>
</feature>
<dbReference type="PANTHER" id="PTHR32009:SF155">
    <property type="entry name" value="DISEASE RESISTANCE PROTEIN (TIR-NBS-LRR CLASS)"/>
    <property type="match status" value="1"/>
</dbReference>
<evidence type="ECO:0000256" key="1">
    <source>
        <dbReference type="ARBA" id="ARBA00023027"/>
    </source>
</evidence>
<evidence type="ECO:0000256" key="2">
    <source>
        <dbReference type="SAM" id="SignalP"/>
    </source>
</evidence>
<dbReference type="Proteomes" id="UP001281410">
    <property type="component" value="Unassembled WGS sequence"/>
</dbReference>
<feature type="signal peptide" evidence="2">
    <location>
        <begin position="1"/>
        <end position="15"/>
    </location>
</feature>